<dbReference type="Proteomes" id="UP000247892">
    <property type="component" value="Unassembled WGS sequence"/>
</dbReference>
<name>A0A318LP41_9PSEU</name>
<dbReference type="EMBL" id="MASU01000006">
    <property type="protein sequence ID" value="PXY34175.1"/>
    <property type="molecule type" value="Genomic_DNA"/>
</dbReference>
<dbReference type="AlphaFoldDB" id="A0A318LP41"/>
<accession>A0A318LP41</accession>
<feature type="domain" description="Glycoside-hydrolase family GH114 TIM-barrel" evidence="1">
    <location>
        <begin position="22"/>
        <end position="243"/>
    </location>
</feature>
<dbReference type="SUPFAM" id="SSF51445">
    <property type="entry name" value="(Trans)glycosidases"/>
    <property type="match status" value="1"/>
</dbReference>
<dbReference type="InterPro" id="IPR004352">
    <property type="entry name" value="GH114_TIM-barrel"/>
</dbReference>
<dbReference type="InterPro" id="IPR013785">
    <property type="entry name" value="Aldolase_TIM"/>
</dbReference>
<evidence type="ECO:0000313" key="3">
    <source>
        <dbReference type="Proteomes" id="UP000247892"/>
    </source>
</evidence>
<protein>
    <recommendedName>
        <fullName evidence="1">Glycoside-hydrolase family GH114 TIM-barrel domain-containing protein</fullName>
    </recommendedName>
</protein>
<proteinExistence type="predicted"/>
<comment type="caution">
    <text evidence="2">The sequence shown here is derived from an EMBL/GenBank/DDBJ whole genome shotgun (WGS) entry which is preliminary data.</text>
</comment>
<sequence>MAACASPAGAPGREPFPAGARFDYQVGAAYPPPGGVTLVVRDSTAPPAPGVYNVCYVNGFQTQPQERERWLAERRDLVLSGKDGQPVTDPGWPDELLLDTSTEAKRERIAAIVGDVIAGCARAGFAAVEIDNLDSYTRSHGALDVEDNLALAAELARRAHGHGVLIGQKNAAELGERGRTEAGFDFAVAEECVRWAECASYTDVYGDAVLDIEYTDDLAGPFAASCDRRDTPVSTILRDRDLAGPGEDGYAYEAC</sequence>
<reference evidence="2 3" key="1">
    <citation type="submission" date="2016-07" db="EMBL/GenBank/DDBJ databases">
        <title>Draft genome sequence of Prauserella sp. YIM 121212, isolated from alkaline soil.</title>
        <authorList>
            <person name="Ruckert C."/>
            <person name="Albersmeier A."/>
            <person name="Jiang C.-L."/>
            <person name="Jiang Y."/>
            <person name="Kalinowski J."/>
            <person name="Schneider O."/>
            <person name="Winkler A."/>
            <person name="Zotchev S.B."/>
        </authorList>
    </citation>
    <scope>NUCLEOTIDE SEQUENCE [LARGE SCALE GENOMIC DNA]</scope>
    <source>
        <strain evidence="2 3">YIM 121212</strain>
    </source>
</reference>
<evidence type="ECO:0000259" key="1">
    <source>
        <dbReference type="Pfam" id="PF03537"/>
    </source>
</evidence>
<keyword evidence="3" id="KW-1185">Reference proteome</keyword>
<dbReference type="InterPro" id="IPR017853">
    <property type="entry name" value="GH"/>
</dbReference>
<evidence type="ECO:0000313" key="2">
    <source>
        <dbReference type="EMBL" id="PXY34175.1"/>
    </source>
</evidence>
<gene>
    <name evidence="2" type="ORF">BA062_17700</name>
</gene>
<dbReference type="Gene3D" id="3.20.20.70">
    <property type="entry name" value="Aldolase class I"/>
    <property type="match status" value="1"/>
</dbReference>
<dbReference type="PANTHER" id="PTHR35273">
    <property type="entry name" value="ALPHA-1,4 POLYGALACTOSAMINIDASE, PUTATIVE (AFU_ORTHOLOGUE AFUA_3G07890)-RELATED"/>
    <property type="match status" value="1"/>
</dbReference>
<dbReference type="PANTHER" id="PTHR35273:SF2">
    <property type="entry name" value="ALPHA-GALACTOSIDASE"/>
    <property type="match status" value="1"/>
</dbReference>
<organism evidence="2 3">
    <name type="scientific">Prauserella flavalba</name>
    <dbReference type="NCBI Taxonomy" id="1477506"/>
    <lineage>
        <taxon>Bacteria</taxon>
        <taxon>Bacillati</taxon>
        <taxon>Actinomycetota</taxon>
        <taxon>Actinomycetes</taxon>
        <taxon>Pseudonocardiales</taxon>
        <taxon>Pseudonocardiaceae</taxon>
        <taxon>Prauserella</taxon>
    </lineage>
</organism>
<dbReference type="Pfam" id="PF03537">
    <property type="entry name" value="Glyco_hydro_114"/>
    <property type="match status" value="1"/>
</dbReference>